<dbReference type="PANTHER" id="PTHR30282:SF0">
    <property type="entry name" value="P-AMINOBENZOYL-GLUTAMATE TRANSPORT PROTEIN"/>
    <property type="match status" value="1"/>
</dbReference>
<feature type="transmembrane region" description="Helical" evidence="1">
    <location>
        <begin position="396"/>
        <end position="418"/>
    </location>
</feature>
<dbReference type="InterPro" id="IPR004697">
    <property type="entry name" value="AbgT"/>
</dbReference>
<evidence type="ECO:0000256" key="1">
    <source>
        <dbReference type="SAM" id="Phobius"/>
    </source>
</evidence>
<dbReference type="KEGG" id="shv:AAT16_08310"/>
<keyword evidence="1" id="KW-0472">Membrane</keyword>
<feature type="transmembrane region" description="Helical" evidence="1">
    <location>
        <begin position="29"/>
        <end position="51"/>
    </location>
</feature>
<evidence type="ECO:0000313" key="3">
    <source>
        <dbReference type="EMBL" id="SFK93375.1"/>
    </source>
</evidence>
<dbReference type="PANTHER" id="PTHR30282">
    <property type="entry name" value="P-AMINOBENZOYL GLUTAMATE TRANSPORTER"/>
    <property type="match status" value="1"/>
</dbReference>
<dbReference type="Proteomes" id="UP000034029">
    <property type="component" value="Chromosome"/>
</dbReference>
<organism evidence="3 5">
    <name type="scientific">Salinicoccus halodurans</name>
    <dbReference type="NCBI Taxonomy" id="407035"/>
    <lineage>
        <taxon>Bacteria</taxon>
        <taxon>Bacillati</taxon>
        <taxon>Bacillota</taxon>
        <taxon>Bacilli</taxon>
        <taxon>Bacillales</taxon>
        <taxon>Staphylococcaceae</taxon>
        <taxon>Salinicoccus</taxon>
    </lineage>
</organism>
<feature type="transmembrane region" description="Helical" evidence="1">
    <location>
        <begin position="425"/>
        <end position="443"/>
    </location>
</feature>
<gene>
    <name evidence="2" type="ORF">AAT16_08310</name>
    <name evidence="3" type="ORF">SAMN05216235_2557</name>
</gene>
<dbReference type="RefSeq" id="WP_046790417.1">
    <property type="nucleotide sequence ID" value="NZ_CP011366.1"/>
</dbReference>
<evidence type="ECO:0000313" key="4">
    <source>
        <dbReference type="Proteomes" id="UP000034029"/>
    </source>
</evidence>
<proteinExistence type="predicted"/>
<protein>
    <submittedName>
        <fullName evidence="3">Aminobenzoyl-glutamate transport protein</fullName>
    </submittedName>
    <submittedName>
        <fullName evidence="2">Aminobenzoyl-glutamate transporter</fullName>
    </submittedName>
</protein>
<feature type="transmembrane region" description="Helical" evidence="1">
    <location>
        <begin position="316"/>
        <end position="338"/>
    </location>
</feature>
<keyword evidence="1" id="KW-0812">Transmembrane</keyword>
<keyword evidence="1" id="KW-1133">Transmembrane helix</keyword>
<sequence length="525" mass="56370">MENREKKHGMFQKFLDFVEWLGNKLPHPVTLFAILAVLTLVASALFSMAGVSVQHPGEGNETVTVNNLLNSEGISYIFESMTDNFINFAPLGVVLVTMLGIGVAERSGLIGAVLKGFVLSIPKSLITAGLVFAGIMSSVASDAGYVVLPPLGALLYLALGRHPLAGLAAAFAGVSAGFSANLLLSGTDVMLMELSAAGAALIDPAYAESMNVAFNWYFIVSSVFLLTLVGWFVSDKIVEPRLGTFKMDEDDENNTLADAEDIQTLQPIEKKGMIWAGVSLVIGLILALLLVVLPNSPMRGPDDVGNYMDTIIQSPFMSSLVPIIAILFLIPGIVYGMVTKSIKNDKDVANQMTETMASMGMFIVLAFAAGQFVAYFTESNLGIVIGVYGAEILDSLQLTGVPLIIGFMLVTAFVNLFIGSASAKWAMMAPIFVPILMQLGYSPELTTMAYRVADSSTNIITPLMTYFAIIIAFAQKYDKNIGIGTLISVMLPYSICFFIFWAIMLIVWMLLGIPLGPDAPIHYPG</sequence>
<feature type="transmembrane region" description="Helical" evidence="1">
    <location>
        <begin position="143"/>
        <end position="159"/>
    </location>
</feature>
<feature type="transmembrane region" description="Helical" evidence="1">
    <location>
        <begin position="455"/>
        <end position="474"/>
    </location>
</feature>
<dbReference type="EMBL" id="CP011366">
    <property type="protein sequence ID" value="AKG74235.1"/>
    <property type="molecule type" value="Genomic_DNA"/>
</dbReference>
<feature type="transmembrane region" description="Helical" evidence="1">
    <location>
        <begin position="214"/>
        <end position="233"/>
    </location>
</feature>
<evidence type="ECO:0000313" key="2">
    <source>
        <dbReference type="EMBL" id="AKG74235.1"/>
    </source>
</evidence>
<feature type="transmembrane region" description="Helical" evidence="1">
    <location>
        <begin position="116"/>
        <end position="137"/>
    </location>
</feature>
<dbReference type="GO" id="GO:1902604">
    <property type="term" value="P:p-aminobenzoyl-glutamate transmembrane transport"/>
    <property type="evidence" value="ECO:0007669"/>
    <property type="project" value="InterPro"/>
</dbReference>
<feature type="transmembrane region" description="Helical" evidence="1">
    <location>
        <begin position="164"/>
        <end position="184"/>
    </location>
</feature>
<reference evidence="2 4" key="1">
    <citation type="journal article" date="2015" name="Int. J. Syst. Evol. Microbiol.">
        <title>Complete genome sequence of Salinicoccus halodurans H3B36, isolated from the Qaidam Basin in China.</title>
        <authorList>
            <person name="Jiang K."/>
            <person name="Xue Y."/>
            <person name="Ma Y."/>
        </authorList>
    </citation>
    <scope>NUCLEOTIDE SEQUENCE [LARGE SCALE GENOMIC DNA]</scope>
    <source>
        <strain evidence="2 4">H3B36</strain>
    </source>
</reference>
<evidence type="ECO:0000313" key="5">
    <source>
        <dbReference type="Proteomes" id="UP000183090"/>
    </source>
</evidence>
<dbReference type="Proteomes" id="UP000183090">
    <property type="component" value="Unassembled WGS sequence"/>
</dbReference>
<feature type="transmembrane region" description="Helical" evidence="1">
    <location>
        <begin position="85"/>
        <end position="104"/>
    </location>
</feature>
<dbReference type="OrthoDB" id="3314392at2"/>
<reference evidence="3 5" key="3">
    <citation type="submission" date="2016-10" db="EMBL/GenBank/DDBJ databases">
        <authorList>
            <person name="Varghese N."/>
            <person name="Submissions S."/>
        </authorList>
    </citation>
    <scope>NUCLEOTIDE SEQUENCE [LARGE SCALE GENOMIC DNA]</scope>
    <source>
        <strain evidence="3 5">CGMCC 1.6501</strain>
    </source>
</reference>
<reference evidence="4" key="2">
    <citation type="submission" date="2015-04" db="EMBL/GenBank/DDBJ databases">
        <title>Complete genome sequence of Salinicoccus halodurans strain H3B36, isolated from the Qaidam basin of China.</title>
        <authorList>
            <person name="Ma Y."/>
            <person name="Jiang K."/>
            <person name="Xue Y."/>
        </authorList>
    </citation>
    <scope>NUCLEOTIDE SEQUENCE [LARGE SCALE GENOMIC DNA]</scope>
    <source>
        <strain evidence="4">H3B36</strain>
    </source>
</reference>
<dbReference type="Pfam" id="PF03806">
    <property type="entry name" value="ABG_transport"/>
    <property type="match status" value="1"/>
</dbReference>
<dbReference type="AlphaFoldDB" id="A0A0F7D4H3"/>
<feature type="transmembrane region" description="Helical" evidence="1">
    <location>
        <begin position="273"/>
        <end position="296"/>
    </location>
</feature>
<feature type="transmembrane region" description="Helical" evidence="1">
    <location>
        <begin position="486"/>
        <end position="511"/>
    </location>
</feature>
<dbReference type="EMBL" id="FOTB01000006">
    <property type="protein sequence ID" value="SFK93375.1"/>
    <property type="molecule type" value="Genomic_DNA"/>
</dbReference>
<keyword evidence="4" id="KW-1185">Reference proteome</keyword>
<dbReference type="GO" id="GO:0015558">
    <property type="term" value="F:secondary active p-aminobenzoyl-glutamate transmembrane transporter activity"/>
    <property type="evidence" value="ECO:0007669"/>
    <property type="project" value="InterPro"/>
</dbReference>
<accession>A0A0F7D4H3</accession>
<name>A0A0F7D4H3_9STAP</name>
<feature type="transmembrane region" description="Helical" evidence="1">
    <location>
        <begin position="359"/>
        <end position="376"/>
    </location>
</feature>